<gene>
    <name evidence="1" type="ORF">JYU34_021021</name>
</gene>
<dbReference type="InterPro" id="IPR045249">
    <property type="entry name" value="HARBI1-like"/>
</dbReference>
<dbReference type="PANTHER" id="PTHR22930:SF289">
    <property type="entry name" value="DDE TNP4 DOMAIN-CONTAINING PROTEIN-RELATED"/>
    <property type="match status" value="1"/>
</dbReference>
<organism evidence="1 2">
    <name type="scientific">Plutella xylostella</name>
    <name type="common">Diamondback moth</name>
    <name type="synonym">Plutella maculipennis</name>
    <dbReference type="NCBI Taxonomy" id="51655"/>
    <lineage>
        <taxon>Eukaryota</taxon>
        <taxon>Metazoa</taxon>
        <taxon>Ecdysozoa</taxon>
        <taxon>Arthropoda</taxon>
        <taxon>Hexapoda</taxon>
        <taxon>Insecta</taxon>
        <taxon>Pterygota</taxon>
        <taxon>Neoptera</taxon>
        <taxon>Endopterygota</taxon>
        <taxon>Lepidoptera</taxon>
        <taxon>Glossata</taxon>
        <taxon>Ditrysia</taxon>
        <taxon>Yponomeutoidea</taxon>
        <taxon>Plutellidae</taxon>
        <taxon>Plutella</taxon>
    </lineage>
</organism>
<evidence type="ECO:0000313" key="1">
    <source>
        <dbReference type="EMBL" id="KAG7295933.1"/>
    </source>
</evidence>
<proteinExistence type="predicted"/>
<evidence type="ECO:0000313" key="2">
    <source>
        <dbReference type="Proteomes" id="UP000823941"/>
    </source>
</evidence>
<protein>
    <recommendedName>
        <fullName evidence="3">Nuclease HARBI1</fullName>
    </recommendedName>
</protein>
<accession>A0ABQ7PSI6</accession>
<dbReference type="EMBL" id="JAHIBW010000029">
    <property type="protein sequence ID" value="KAG7295933.1"/>
    <property type="molecule type" value="Genomic_DNA"/>
</dbReference>
<comment type="caution">
    <text evidence="1">The sequence shown here is derived from an EMBL/GenBank/DDBJ whole genome shotgun (WGS) entry which is preliminary data.</text>
</comment>
<evidence type="ECO:0008006" key="3">
    <source>
        <dbReference type="Google" id="ProtNLM"/>
    </source>
</evidence>
<keyword evidence="2" id="KW-1185">Reference proteome</keyword>
<sequence length="202" mass="23537">MDFQFENMVNLFEEVDNLLQEPVVDFPRFPKCYLRDVVDPFRFFSDDQFKLRYRFSKSTVVNIILPELEELNTYNQRGLPIALDQQLLIALRFYATGSFQKVCGDLHYLSQPTVCHIIERVSSVLATKLNKYIYFPRTRQDTETLKNAFEDLGATRNLPGLPDIVGAIDCTHIKITRPRGIEHSEAYRNRHGWFSINVQVGK</sequence>
<dbReference type="Proteomes" id="UP000823941">
    <property type="component" value="Chromosome 29"/>
</dbReference>
<name>A0ABQ7PSI6_PLUXY</name>
<dbReference type="PANTHER" id="PTHR22930">
    <property type="match status" value="1"/>
</dbReference>
<reference evidence="1 2" key="1">
    <citation type="submission" date="2021-06" db="EMBL/GenBank/DDBJ databases">
        <title>A haploid diamondback moth (Plutella xylostella L.) genome assembly resolves 31 chromosomes and identifies a diamide resistance mutation.</title>
        <authorList>
            <person name="Ward C.M."/>
            <person name="Perry K.D."/>
            <person name="Baker G."/>
            <person name="Powis K."/>
            <person name="Heckel D.G."/>
            <person name="Baxter S.W."/>
        </authorList>
    </citation>
    <scope>NUCLEOTIDE SEQUENCE [LARGE SCALE GENOMIC DNA]</scope>
    <source>
        <strain evidence="1 2">LV</strain>
        <tissue evidence="1">Single pupa</tissue>
    </source>
</reference>